<comment type="caution">
    <text evidence="7">The sequence shown here is derived from an EMBL/GenBank/DDBJ whole genome shotgun (WGS) entry which is preliminary data.</text>
</comment>
<evidence type="ECO:0000313" key="7">
    <source>
        <dbReference type="EMBL" id="ETR73885.1"/>
    </source>
</evidence>
<dbReference type="InterPro" id="IPR027417">
    <property type="entry name" value="P-loop_NTPase"/>
</dbReference>
<keyword evidence="2" id="KW-0547">Nucleotide-binding</keyword>
<dbReference type="Proteomes" id="UP000189670">
    <property type="component" value="Unassembled WGS sequence"/>
</dbReference>
<dbReference type="AlphaFoldDB" id="A0A1V1PGS3"/>
<accession>A0A1V1PGS3</accession>
<name>A0A1V1PGS3_9BACT</name>
<evidence type="ECO:0000256" key="3">
    <source>
        <dbReference type="ARBA" id="ARBA00022840"/>
    </source>
</evidence>
<organism evidence="7 8">
    <name type="scientific">Candidatus Magnetoglobus multicellularis str. Araruama</name>
    <dbReference type="NCBI Taxonomy" id="890399"/>
    <lineage>
        <taxon>Bacteria</taxon>
        <taxon>Pseudomonadati</taxon>
        <taxon>Thermodesulfobacteriota</taxon>
        <taxon>Desulfobacteria</taxon>
        <taxon>Desulfobacterales</taxon>
        <taxon>Desulfobacteraceae</taxon>
        <taxon>Candidatus Magnetoglobus</taxon>
    </lineage>
</organism>
<dbReference type="CDD" id="cd03214">
    <property type="entry name" value="ABC_Iron-Siderophores_B12_Hemin"/>
    <property type="match status" value="1"/>
</dbReference>
<evidence type="ECO:0000256" key="4">
    <source>
        <dbReference type="ARBA" id="ARBA00022967"/>
    </source>
</evidence>
<protein>
    <submittedName>
        <fullName evidence="7">Iron complex transport system ATP-binding protein</fullName>
    </submittedName>
</protein>
<dbReference type="SMART" id="SM00382">
    <property type="entry name" value="AAA"/>
    <property type="match status" value="1"/>
</dbReference>
<reference evidence="8" key="1">
    <citation type="submission" date="2012-11" db="EMBL/GenBank/DDBJ databases">
        <authorList>
            <person name="Lucero-Rivera Y.E."/>
            <person name="Tovar-Ramirez D."/>
        </authorList>
    </citation>
    <scope>NUCLEOTIDE SEQUENCE [LARGE SCALE GENOMIC DNA]</scope>
    <source>
        <strain evidence="8">Araruama</strain>
    </source>
</reference>
<dbReference type="InterPro" id="IPR003593">
    <property type="entry name" value="AAA+_ATPase"/>
</dbReference>
<dbReference type="FunFam" id="3.40.50.300:FF:000134">
    <property type="entry name" value="Iron-enterobactin ABC transporter ATP-binding protein"/>
    <property type="match status" value="1"/>
</dbReference>
<keyword evidence="1" id="KW-0813">Transport</keyword>
<dbReference type="PROSITE" id="PS50893">
    <property type="entry name" value="ABC_TRANSPORTER_2"/>
    <property type="match status" value="1"/>
</dbReference>
<dbReference type="SUPFAM" id="SSF52540">
    <property type="entry name" value="P-loop containing nucleoside triphosphate hydrolases"/>
    <property type="match status" value="1"/>
</dbReference>
<dbReference type="InterPro" id="IPR017871">
    <property type="entry name" value="ABC_transporter-like_CS"/>
</dbReference>
<dbReference type="GO" id="GO:0016887">
    <property type="term" value="F:ATP hydrolysis activity"/>
    <property type="evidence" value="ECO:0007669"/>
    <property type="project" value="InterPro"/>
</dbReference>
<comment type="function">
    <text evidence="5">Part of the ABC transporter complex HmuTUV involved in hemin import. Responsible for energy coupling to the transport system.</text>
</comment>
<dbReference type="Pfam" id="PF00005">
    <property type="entry name" value="ABC_tran"/>
    <property type="match status" value="1"/>
</dbReference>
<evidence type="ECO:0000313" key="8">
    <source>
        <dbReference type="Proteomes" id="UP000189670"/>
    </source>
</evidence>
<dbReference type="PROSITE" id="PS00211">
    <property type="entry name" value="ABC_TRANSPORTER_1"/>
    <property type="match status" value="1"/>
</dbReference>
<proteinExistence type="predicted"/>
<dbReference type="PANTHER" id="PTHR42794:SF1">
    <property type="entry name" value="HEMIN IMPORT ATP-BINDING PROTEIN HMUV"/>
    <property type="match status" value="1"/>
</dbReference>
<evidence type="ECO:0000259" key="6">
    <source>
        <dbReference type="PROSITE" id="PS50893"/>
    </source>
</evidence>
<dbReference type="GO" id="GO:0005524">
    <property type="term" value="F:ATP binding"/>
    <property type="evidence" value="ECO:0007669"/>
    <property type="project" value="UniProtKB-KW"/>
</dbReference>
<sequence length="263" mass="30146">MGYILKEICFAYDQKQVFDDLTITFKKGLFYGILGPNGCGKTTLLDLLLNYHRPNKGKLLFNGQSIDTYSRQLLSQKIALVPQDFEIRFPFLVEEIVMMGRYPHLPRFARPRKVDITKVNQVLEKTGTWKLKNRMITELSKGEKQRVVFARALAQDTDMLLLDEATANLDIEHSLHLLELAKKGVTKSEKTVIAVFHDINLAAMFCDEIVLMENGNIFAMGQVNDVLTSENIKSVFHVDANIRCDTEIKTCHVIFKRIYEKDN</sequence>
<keyword evidence="3 7" id="KW-0067">ATP-binding</keyword>
<keyword evidence="4" id="KW-1278">Translocase</keyword>
<evidence type="ECO:0000256" key="2">
    <source>
        <dbReference type="ARBA" id="ARBA00022741"/>
    </source>
</evidence>
<feature type="domain" description="ABC transporter" evidence="6">
    <location>
        <begin position="3"/>
        <end position="239"/>
    </location>
</feature>
<dbReference type="PANTHER" id="PTHR42794">
    <property type="entry name" value="HEMIN IMPORT ATP-BINDING PROTEIN HMUV"/>
    <property type="match status" value="1"/>
</dbReference>
<evidence type="ECO:0000256" key="5">
    <source>
        <dbReference type="ARBA" id="ARBA00037066"/>
    </source>
</evidence>
<gene>
    <name evidence="7" type="ORF">OMM_00636</name>
</gene>
<dbReference type="Gene3D" id="3.40.50.300">
    <property type="entry name" value="P-loop containing nucleotide triphosphate hydrolases"/>
    <property type="match status" value="1"/>
</dbReference>
<dbReference type="EMBL" id="ATBP01000034">
    <property type="protein sequence ID" value="ETR73885.1"/>
    <property type="molecule type" value="Genomic_DNA"/>
</dbReference>
<evidence type="ECO:0000256" key="1">
    <source>
        <dbReference type="ARBA" id="ARBA00022448"/>
    </source>
</evidence>
<dbReference type="InterPro" id="IPR003439">
    <property type="entry name" value="ABC_transporter-like_ATP-bd"/>
</dbReference>